<organism evidence="1">
    <name type="scientific">Gasterosteus aculeatus</name>
    <name type="common">Three-spined stickleback</name>
    <dbReference type="NCBI Taxonomy" id="69293"/>
    <lineage>
        <taxon>Eukaryota</taxon>
        <taxon>Metazoa</taxon>
        <taxon>Chordata</taxon>
        <taxon>Craniata</taxon>
        <taxon>Vertebrata</taxon>
        <taxon>Euteleostomi</taxon>
        <taxon>Actinopterygii</taxon>
        <taxon>Neopterygii</taxon>
        <taxon>Teleostei</taxon>
        <taxon>Neoteleostei</taxon>
        <taxon>Acanthomorphata</taxon>
        <taxon>Eupercaria</taxon>
        <taxon>Perciformes</taxon>
        <taxon>Cottioidei</taxon>
        <taxon>Gasterosteales</taxon>
        <taxon>Gasterosteidae</taxon>
        <taxon>Gasterosteus</taxon>
    </lineage>
</organism>
<reference evidence="1" key="2">
    <citation type="submission" date="2024-04" db="UniProtKB">
        <authorList>
            <consortium name="Ensembl"/>
        </authorList>
    </citation>
    <scope>IDENTIFICATION</scope>
</reference>
<dbReference type="Bgee" id="ENSGACG00000010213">
    <property type="expression patterns" value="Expressed in intestinal epithelial cell and 6 other cell types or tissues"/>
</dbReference>
<sequence length="142" mass="14807">LFALGGKSPYFFSEQTGASIVDAFLTVTAFLPPLHSPSLRLLFSKKHRVDVIPELPVHDLVDQRVDHAVGLGKQNGDQGDHGGEGGGRLGALAQWCGLSVKGGPERGVAQACDGINVVHTAPLFLGAVVDLSVIFGSGPVEQ</sequence>
<reference evidence="1" key="1">
    <citation type="submission" date="2006-01" db="EMBL/GenBank/DDBJ databases">
        <authorList>
            <person name="Lindblad-Toh K."/>
            <person name="Mauceli E."/>
            <person name="Grabherr M."/>
            <person name="Chang J.L."/>
            <person name="Lander E.S."/>
        </authorList>
    </citation>
    <scope>NUCLEOTIDE SEQUENCE [LARGE SCALE GENOMIC DNA]</scope>
</reference>
<dbReference type="AlphaFoldDB" id="G3P7B2"/>
<protein>
    <submittedName>
        <fullName evidence="1">Uncharacterized protein</fullName>
    </submittedName>
</protein>
<evidence type="ECO:0000313" key="1">
    <source>
        <dbReference type="Ensembl" id="ENSGACP00000013486.1"/>
    </source>
</evidence>
<accession>G3P7B2</accession>
<name>G3P7B2_GASAC</name>
<proteinExistence type="predicted"/>
<dbReference type="InParanoid" id="G3P7B2"/>
<dbReference type="Ensembl" id="ENSGACT00000013511.1">
    <property type="protein sequence ID" value="ENSGACP00000013486.1"/>
    <property type="gene ID" value="ENSGACG00000010213.1"/>
</dbReference>